<dbReference type="GeneID" id="80019892"/>
<name>A0AAE9C3I6_9CAUD</name>
<protein>
    <submittedName>
        <fullName evidence="1">Uncharacterized protein</fullName>
    </submittedName>
</protein>
<reference evidence="1" key="1">
    <citation type="submission" date="2021-09" db="EMBL/GenBank/DDBJ databases">
        <authorList>
            <person name="Andersen S.H."/>
            <person name="Beall E.A."/>
            <person name="Cappelle B."/>
            <person name="Falteisek K.J."/>
            <person name="Fenske B.A."/>
            <person name="Gansluckner N.W."/>
            <person name="Gilbertson S.M."/>
            <person name="Krings K.J."/>
            <person name="Mobeck M."/>
            <person name="Odeku J.O."/>
            <person name="Poncelet M.E."/>
            <person name="Rohr J.R."/>
            <person name="Rolands L."/>
            <person name="Whipple C.D."/>
            <person name="Whipple E.M."/>
            <person name="Spring A.M."/>
            <person name="Klyczek K."/>
            <person name="Garlena R.A."/>
            <person name="Russell D.A."/>
            <person name="Pope W.H."/>
            <person name="Jacobs-Sera D."/>
            <person name="Hatfull G.F."/>
        </authorList>
    </citation>
    <scope>NUCLEOTIDE SEQUENCE</scope>
</reference>
<dbReference type="KEGG" id="vg:80019892"/>
<keyword evidence="2" id="KW-1185">Reference proteome</keyword>
<accession>A0AAE9C3I6</accession>
<dbReference type="EMBL" id="OK040790">
    <property type="protein sequence ID" value="UDL16001.1"/>
    <property type="molecule type" value="Genomic_DNA"/>
</dbReference>
<dbReference type="Proteomes" id="UP000827768">
    <property type="component" value="Segment"/>
</dbReference>
<organism evidence="1 2">
    <name type="scientific">Microbacterium phage Pumpernickel</name>
    <dbReference type="NCBI Taxonomy" id="2885983"/>
    <lineage>
        <taxon>Viruses</taxon>
        <taxon>Duplodnaviria</taxon>
        <taxon>Heunggongvirae</taxon>
        <taxon>Uroviricota</taxon>
        <taxon>Caudoviricetes</taxon>
        <taxon>Pumpernickelvirus</taxon>
        <taxon>Pumpernickelvirus pumpernickel</taxon>
    </lineage>
</organism>
<evidence type="ECO:0000313" key="1">
    <source>
        <dbReference type="EMBL" id="UDL16001.1"/>
    </source>
</evidence>
<proteinExistence type="predicted"/>
<gene>
    <name evidence="1" type="primary">251</name>
    <name evidence="1" type="ORF">SEA_PUMPERNICKEL_251</name>
</gene>
<sequence>MTTDSERDALADLIDGFIEKNVHMARRLYPDVWKRDLADAILAGGFGPAAGAEWVHCSPDLLSGGVNCADTARRACACSPENGGHDHLVGTDSEPSDENVKAALQAYWGSEETAKEYGSESGMRAALRAARSAR</sequence>
<evidence type="ECO:0000313" key="2">
    <source>
        <dbReference type="Proteomes" id="UP000827768"/>
    </source>
</evidence>
<dbReference type="RefSeq" id="YP_010755241.1">
    <property type="nucleotide sequence ID" value="NC_073468.1"/>
</dbReference>